<dbReference type="SUPFAM" id="SSF53335">
    <property type="entry name" value="S-adenosyl-L-methionine-dependent methyltransferases"/>
    <property type="match status" value="1"/>
</dbReference>
<organism evidence="1 2">
    <name type="scientific">Novipirellula galeiformis</name>
    <dbReference type="NCBI Taxonomy" id="2528004"/>
    <lineage>
        <taxon>Bacteria</taxon>
        <taxon>Pseudomonadati</taxon>
        <taxon>Planctomycetota</taxon>
        <taxon>Planctomycetia</taxon>
        <taxon>Pirellulales</taxon>
        <taxon>Pirellulaceae</taxon>
        <taxon>Novipirellula</taxon>
    </lineage>
</organism>
<keyword evidence="2" id="KW-1185">Reference proteome</keyword>
<protein>
    <recommendedName>
        <fullName evidence="3">O-methyltransferase</fullName>
    </recommendedName>
</protein>
<dbReference type="Proteomes" id="UP000316304">
    <property type="component" value="Unassembled WGS sequence"/>
</dbReference>
<dbReference type="AlphaFoldDB" id="A0A5C6BYU6"/>
<proteinExistence type="predicted"/>
<dbReference type="Gene3D" id="3.40.50.150">
    <property type="entry name" value="Vaccinia Virus protein VP39"/>
    <property type="match status" value="1"/>
</dbReference>
<sequence>MRGLDSQPLHASQITRLLLLKQNATEPMIQAIVKKVQLKLRGLEHASMIHTHMLEDEKETLYTLARKSRGNIVEVGSYLGASSCYLAAGLSKHKHAKLTCVDTWNNDAMTEGLRDTYDEFRSNTSKYGALIQPLRGTSQEIASSFTDTIDLLFLDADHEYAGVKTDWDAWSPHLAQNATVIFHDIGWAEGVQQVVREDVHPIALEESRLPNLYWARLRQR</sequence>
<accession>A0A5C6BYU6</accession>
<dbReference type="OrthoDB" id="240750at2"/>
<gene>
    <name evidence="1" type="ORF">Pla52o_54430</name>
</gene>
<dbReference type="Pfam" id="PF13578">
    <property type="entry name" value="Methyltransf_24"/>
    <property type="match status" value="1"/>
</dbReference>
<dbReference type="EMBL" id="SJPT01000015">
    <property type="protein sequence ID" value="TWU17105.1"/>
    <property type="molecule type" value="Genomic_DNA"/>
</dbReference>
<dbReference type="InterPro" id="IPR029063">
    <property type="entry name" value="SAM-dependent_MTases_sf"/>
</dbReference>
<name>A0A5C6BYU6_9BACT</name>
<comment type="caution">
    <text evidence="1">The sequence shown here is derived from an EMBL/GenBank/DDBJ whole genome shotgun (WGS) entry which is preliminary data.</text>
</comment>
<evidence type="ECO:0008006" key="3">
    <source>
        <dbReference type="Google" id="ProtNLM"/>
    </source>
</evidence>
<evidence type="ECO:0000313" key="2">
    <source>
        <dbReference type="Proteomes" id="UP000316304"/>
    </source>
</evidence>
<evidence type="ECO:0000313" key="1">
    <source>
        <dbReference type="EMBL" id="TWU17105.1"/>
    </source>
</evidence>
<reference evidence="1 2" key="1">
    <citation type="submission" date="2019-02" db="EMBL/GenBank/DDBJ databases">
        <title>Deep-cultivation of Planctomycetes and their phenomic and genomic characterization uncovers novel biology.</title>
        <authorList>
            <person name="Wiegand S."/>
            <person name="Jogler M."/>
            <person name="Boedeker C."/>
            <person name="Pinto D."/>
            <person name="Vollmers J."/>
            <person name="Rivas-Marin E."/>
            <person name="Kohn T."/>
            <person name="Peeters S.H."/>
            <person name="Heuer A."/>
            <person name="Rast P."/>
            <person name="Oberbeckmann S."/>
            <person name="Bunk B."/>
            <person name="Jeske O."/>
            <person name="Meyerdierks A."/>
            <person name="Storesund J.E."/>
            <person name="Kallscheuer N."/>
            <person name="Luecker S."/>
            <person name="Lage O.M."/>
            <person name="Pohl T."/>
            <person name="Merkel B.J."/>
            <person name="Hornburger P."/>
            <person name="Mueller R.-W."/>
            <person name="Bruemmer F."/>
            <person name="Labrenz M."/>
            <person name="Spormann A.M."/>
            <person name="Op Den Camp H."/>
            <person name="Overmann J."/>
            <person name="Amann R."/>
            <person name="Jetten M.S.M."/>
            <person name="Mascher T."/>
            <person name="Medema M.H."/>
            <person name="Devos D.P."/>
            <person name="Kaster A.-K."/>
            <person name="Ovreas L."/>
            <person name="Rohde M."/>
            <person name="Galperin M.Y."/>
            <person name="Jogler C."/>
        </authorList>
    </citation>
    <scope>NUCLEOTIDE SEQUENCE [LARGE SCALE GENOMIC DNA]</scope>
    <source>
        <strain evidence="1 2">Pla52o</strain>
    </source>
</reference>